<organism evidence="1 2">
    <name type="scientific">Caerostris extrusa</name>
    <name type="common">Bark spider</name>
    <name type="synonym">Caerostris bankana</name>
    <dbReference type="NCBI Taxonomy" id="172846"/>
    <lineage>
        <taxon>Eukaryota</taxon>
        <taxon>Metazoa</taxon>
        <taxon>Ecdysozoa</taxon>
        <taxon>Arthropoda</taxon>
        <taxon>Chelicerata</taxon>
        <taxon>Arachnida</taxon>
        <taxon>Araneae</taxon>
        <taxon>Araneomorphae</taxon>
        <taxon>Entelegynae</taxon>
        <taxon>Araneoidea</taxon>
        <taxon>Araneidae</taxon>
        <taxon>Caerostris</taxon>
    </lineage>
</organism>
<dbReference type="Proteomes" id="UP001054945">
    <property type="component" value="Unassembled WGS sequence"/>
</dbReference>
<accession>A0AAV4M605</accession>
<dbReference type="EMBL" id="BPLR01019431">
    <property type="protein sequence ID" value="GIX67778.1"/>
    <property type="molecule type" value="Genomic_DNA"/>
</dbReference>
<name>A0AAV4M605_CAEEX</name>
<protein>
    <recommendedName>
        <fullName evidence="3">Reverse transcriptase</fullName>
    </recommendedName>
</protein>
<dbReference type="AlphaFoldDB" id="A0AAV4M605"/>
<keyword evidence="2" id="KW-1185">Reference proteome</keyword>
<reference evidence="1 2" key="1">
    <citation type="submission" date="2021-06" db="EMBL/GenBank/DDBJ databases">
        <title>Caerostris extrusa draft genome.</title>
        <authorList>
            <person name="Kono N."/>
            <person name="Arakawa K."/>
        </authorList>
    </citation>
    <scope>NUCLEOTIDE SEQUENCE [LARGE SCALE GENOMIC DNA]</scope>
</reference>
<gene>
    <name evidence="1" type="ORF">CEXT_210991</name>
</gene>
<evidence type="ECO:0000313" key="1">
    <source>
        <dbReference type="EMBL" id="GIX67778.1"/>
    </source>
</evidence>
<evidence type="ECO:0008006" key="3">
    <source>
        <dbReference type="Google" id="ProtNLM"/>
    </source>
</evidence>
<sequence length="154" mass="17182">MILITWVFPLDSKLSWKTHSAVIARRGSDRLRLLKCLTGIAWGSPPGRPLHCFKDLYKTCSGLRPSPYNGSLATVAFLAMNLLIDRPRLAAPCLQPSCPPLPYSIAYNEMKRKINNVIKNYCGTLATGKLWRVLLTNRLPVNLPRHVATAILDS</sequence>
<comment type="caution">
    <text evidence="1">The sequence shown here is derived from an EMBL/GenBank/DDBJ whole genome shotgun (WGS) entry which is preliminary data.</text>
</comment>
<evidence type="ECO:0000313" key="2">
    <source>
        <dbReference type="Proteomes" id="UP001054945"/>
    </source>
</evidence>
<proteinExistence type="predicted"/>